<sequence length="503" mass="56018">MNTNPIDEKEVGDVVHEEHYKASTLANSHVVQQKSPSEKRLLLKADFLILPLAAFGYFAAYMDRNNFGNAKIMGFTTDLGLSPDEYYSCLTIFYVGYMVFMLPVNLSLRKLKANRSIGIAVVLFGVVMCCLSVAKSFSAVMGLRFLLGAGQSFIQGLTIYTSLWYRRDELGTRSAIYYSCATLSGAFGGLIAYGIELNLSYESSGRYSWSWLFLVEGVIAIGAGLFIVAFLPRMPDDLQRGNSRHWLFTKEEIDLAAERQASYNQTDAKFEPRQLLDAMTDIKTLWFGLIQGANVLGLAVVGNFLPTFINGFGFNPIRTQLFGIIPYACAFVACVTIGIISDRVNSKAPFLLLTSSLAVLGYTLLLATTSTVVGIFAACLITASCYTGVVLLPVWIVINTAGYTKRSCVWATSEVFAMTFSIMATRIYDNPPRYVKGHSIVLAFNVLAWFCIVFCALWMRYLNRKKDRIESEYTERGEVHPHNGGQLTLEDLQDNHISFRYIV</sequence>
<dbReference type="Proteomes" id="UP000509510">
    <property type="component" value="Chromosome IV"/>
</dbReference>
<evidence type="ECO:0000256" key="3">
    <source>
        <dbReference type="ARBA" id="ARBA00022692"/>
    </source>
</evidence>
<dbReference type="SUPFAM" id="SSF103473">
    <property type="entry name" value="MFS general substrate transporter"/>
    <property type="match status" value="1"/>
</dbReference>
<feature type="transmembrane region" description="Helical" evidence="6">
    <location>
        <begin position="41"/>
        <end position="60"/>
    </location>
</feature>
<dbReference type="PANTHER" id="PTHR43791">
    <property type="entry name" value="PERMEASE-RELATED"/>
    <property type="match status" value="1"/>
</dbReference>
<proteinExistence type="predicted"/>
<feature type="transmembrane region" description="Helical" evidence="6">
    <location>
        <begin position="175"/>
        <end position="195"/>
    </location>
</feature>
<feature type="transmembrane region" description="Helical" evidence="6">
    <location>
        <begin position="207"/>
        <end position="231"/>
    </location>
</feature>
<protein>
    <recommendedName>
        <fullName evidence="7">Major facilitator superfamily (MFS) profile domain-containing protein</fullName>
    </recommendedName>
</protein>
<gene>
    <name evidence="8" type="ORF">TRUGW13939_07479</name>
</gene>
<keyword evidence="4 6" id="KW-1133">Transmembrane helix</keyword>
<accession>A0A7H8R3V2</accession>
<dbReference type="OrthoDB" id="4226298at2759"/>
<reference evidence="9" key="1">
    <citation type="submission" date="2020-06" db="EMBL/GenBank/DDBJ databases">
        <title>A chromosome-scale genome assembly of Talaromyces rugulosus W13939.</title>
        <authorList>
            <person name="Wang B."/>
            <person name="Guo L."/>
            <person name="Ye K."/>
            <person name="Wang L."/>
        </authorList>
    </citation>
    <scope>NUCLEOTIDE SEQUENCE [LARGE SCALE GENOMIC DNA]</scope>
    <source>
        <strain evidence="9">W13939</strain>
    </source>
</reference>
<feature type="transmembrane region" description="Helical" evidence="6">
    <location>
        <begin position="116"/>
        <end position="137"/>
    </location>
</feature>
<dbReference type="GO" id="GO:0016020">
    <property type="term" value="C:membrane"/>
    <property type="evidence" value="ECO:0007669"/>
    <property type="project" value="UniProtKB-SubCell"/>
</dbReference>
<comment type="subcellular location">
    <subcellularLocation>
        <location evidence="1">Membrane</location>
        <topology evidence="1">Multi-pass membrane protein</topology>
    </subcellularLocation>
</comment>
<dbReference type="Pfam" id="PF07690">
    <property type="entry name" value="MFS_1"/>
    <property type="match status" value="1"/>
</dbReference>
<dbReference type="PANTHER" id="PTHR43791:SF36">
    <property type="entry name" value="TRANSPORTER, PUTATIVE (AFU_ORTHOLOGUE AFUA_6G08340)-RELATED"/>
    <property type="match status" value="1"/>
</dbReference>
<evidence type="ECO:0000256" key="2">
    <source>
        <dbReference type="ARBA" id="ARBA00022448"/>
    </source>
</evidence>
<evidence type="ECO:0000256" key="4">
    <source>
        <dbReference type="ARBA" id="ARBA00022989"/>
    </source>
</evidence>
<dbReference type="AlphaFoldDB" id="A0A7H8R3V2"/>
<keyword evidence="5 6" id="KW-0472">Membrane</keyword>
<keyword evidence="3 6" id="KW-0812">Transmembrane</keyword>
<feature type="transmembrane region" description="Helical" evidence="6">
    <location>
        <begin position="143"/>
        <end position="163"/>
    </location>
</feature>
<dbReference type="EMBL" id="CP055901">
    <property type="protein sequence ID" value="QKX60335.1"/>
    <property type="molecule type" value="Genomic_DNA"/>
</dbReference>
<dbReference type="Gene3D" id="1.20.1250.20">
    <property type="entry name" value="MFS general substrate transporter like domains"/>
    <property type="match status" value="2"/>
</dbReference>
<dbReference type="InterPro" id="IPR020846">
    <property type="entry name" value="MFS_dom"/>
</dbReference>
<feature type="transmembrane region" description="Helical" evidence="6">
    <location>
        <begin position="285"/>
        <end position="309"/>
    </location>
</feature>
<feature type="transmembrane region" description="Helical" evidence="6">
    <location>
        <begin position="440"/>
        <end position="459"/>
    </location>
</feature>
<evidence type="ECO:0000256" key="1">
    <source>
        <dbReference type="ARBA" id="ARBA00004141"/>
    </source>
</evidence>
<feature type="transmembrane region" description="Helical" evidence="6">
    <location>
        <begin position="373"/>
        <end position="396"/>
    </location>
</feature>
<evidence type="ECO:0000313" key="9">
    <source>
        <dbReference type="Proteomes" id="UP000509510"/>
    </source>
</evidence>
<dbReference type="GeneID" id="55994971"/>
<keyword evidence="2" id="KW-0813">Transport</keyword>
<dbReference type="PROSITE" id="PS50850">
    <property type="entry name" value="MFS"/>
    <property type="match status" value="1"/>
</dbReference>
<feature type="transmembrane region" description="Helical" evidence="6">
    <location>
        <begin position="348"/>
        <end position="367"/>
    </location>
</feature>
<dbReference type="KEGG" id="trg:TRUGW13939_07479"/>
<dbReference type="InterPro" id="IPR011701">
    <property type="entry name" value="MFS"/>
</dbReference>
<feature type="domain" description="Major facilitator superfamily (MFS) profile" evidence="7">
    <location>
        <begin position="49"/>
        <end position="503"/>
    </location>
</feature>
<dbReference type="GO" id="GO:0022857">
    <property type="term" value="F:transmembrane transporter activity"/>
    <property type="evidence" value="ECO:0007669"/>
    <property type="project" value="InterPro"/>
</dbReference>
<dbReference type="InterPro" id="IPR036259">
    <property type="entry name" value="MFS_trans_sf"/>
</dbReference>
<feature type="transmembrane region" description="Helical" evidence="6">
    <location>
        <begin position="85"/>
        <end position="104"/>
    </location>
</feature>
<dbReference type="RefSeq" id="XP_035346512.1">
    <property type="nucleotide sequence ID" value="XM_035490619.1"/>
</dbReference>
<keyword evidence="9" id="KW-1185">Reference proteome</keyword>
<name>A0A7H8R3V2_TALRU</name>
<evidence type="ECO:0000256" key="6">
    <source>
        <dbReference type="SAM" id="Phobius"/>
    </source>
</evidence>
<evidence type="ECO:0000259" key="7">
    <source>
        <dbReference type="PROSITE" id="PS50850"/>
    </source>
</evidence>
<organism evidence="8 9">
    <name type="scientific">Talaromyces rugulosus</name>
    <name type="common">Penicillium rugulosum</name>
    <dbReference type="NCBI Taxonomy" id="121627"/>
    <lineage>
        <taxon>Eukaryota</taxon>
        <taxon>Fungi</taxon>
        <taxon>Dikarya</taxon>
        <taxon>Ascomycota</taxon>
        <taxon>Pezizomycotina</taxon>
        <taxon>Eurotiomycetes</taxon>
        <taxon>Eurotiomycetidae</taxon>
        <taxon>Eurotiales</taxon>
        <taxon>Trichocomaceae</taxon>
        <taxon>Talaromyces</taxon>
        <taxon>Talaromyces sect. Islandici</taxon>
    </lineage>
</organism>
<feature type="transmembrane region" description="Helical" evidence="6">
    <location>
        <begin position="321"/>
        <end position="341"/>
    </location>
</feature>
<evidence type="ECO:0000256" key="5">
    <source>
        <dbReference type="ARBA" id="ARBA00023136"/>
    </source>
</evidence>
<evidence type="ECO:0000313" key="8">
    <source>
        <dbReference type="EMBL" id="QKX60335.1"/>
    </source>
</evidence>
<feature type="transmembrane region" description="Helical" evidence="6">
    <location>
        <begin position="408"/>
        <end position="428"/>
    </location>
</feature>